<organism evidence="4 5">
    <name type="scientific">Pyrus ussuriensis x Pyrus communis</name>
    <dbReference type="NCBI Taxonomy" id="2448454"/>
    <lineage>
        <taxon>Eukaryota</taxon>
        <taxon>Viridiplantae</taxon>
        <taxon>Streptophyta</taxon>
        <taxon>Embryophyta</taxon>
        <taxon>Tracheophyta</taxon>
        <taxon>Spermatophyta</taxon>
        <taxon>Magnoliopsida</taxon>
        <taxon>eudicotyledons</taxon>
        <taxon>Gunneridae</taxon>
        <taxon>Pentapetalae</taxon>
        <taxon>rosids</taxon>
        <taxon>fabids</taxon>
        <taxon>Rosales</taxon>
        <taxon>Rosaceae</taxon>
        <taxon>Amygdaloideae</taxon>
        <taxon>Maleae</taxon>
        <taxon>Pyrus</taxon>
    </lineage>
</organism>
<keyword evidence="1 3" id="KW-0547">Nucleotide-binding</keyword>
<accession>A0A5N5F5G3</accession>
<sequence>MAGKDKAEGHAIGIDLGTTYSCVAVWQYDHVEIIVNDQGYRTTPSHVAFTDAEILVGDAAFNQLIRNPSNSIFDAKRLIGRRFSDACVQDDIKLWPFKVIEGPHDKPTIVVTHKGQEKQFSAEEISSMLLGKMREIAEAFLGSTVKNAVITVPAYFSDSQRQATKNAAISAGLKVSRIINEPTAAAIAYGLDKKAGWYSKRNVMMFDFGGGTLDVSLVTISCGVFDVKATAGDTHLGGEDLDNRMVKYCVEQFKRKDNLDVTGNSKALRRLKNSCEKAKRRLSITSSTDIEIDCLHEGSDFYTTITRAKFEELNRDFFIKCMEPVNKCLEDAKMDVSSIHDVVLIGGSSRIPKVQELLQNVFKGKELCKGINPDEAVAYGAAAQAAVLNGKGNEKIQDLTLLDVTPLSLGVETGRERDMTVVIPRNTKMPVKRNYTVTTRHDNQAVVRFAVYEGESTTTVNNYFLGDFRLKDIPPAPRGVPKFNIVFHIDSNGILNVSAEDMLTGQKTGITLTNDTTCERIERIM</sequence>
<dbReference type="GO" id="GO:0005524">
    <property type="term" value="F:ATP binding"/>
    <property type="evidence" value="ECO:0007669"/>
    <property type="project" value="UniProtKB-KW"/>
</dbReference>
<dbReference type="Gene3D" id="3.30.30.30">
    <property type="match status" value="1"/>
</dbReference>
<dbReference type="Gene3D" id="3.90.640.10">
    <property type="entry name" value="Actin, Chain A, domain 4"/>
    <property type="match status" value="1"/>
</dbReference>
<evidence type="ECO:0000313" key="4">
    <source>
        <dbReference type="EMBL" id="KAB2598235.1"/>
    </source>
</evidence>
<dbReference type="Gene3D" id="3.30.420.40">
    <property type="match status" value="2"/>
</dbReference>
<dbReference type="PROSITE" id="PS00297">
    <property type="entry name" value="HSP70_1"/>
    <property type="match status" value="1"/>
</dbReference>
<dbReference type="PROSITE" id="PS01036">
    <property type="entry name" value="HSP70_3"/>
    <property type="match status" value="1"/>
</dbReference>
<comment type="caution">
    <text evidence="4">The sequence shown here is derived from an EMBL/GenBank/DDBJ whole genome shotgun (WGS) entry which is preliminary data.</text>
</comment>
<keyword evidence="5" id="KW-1185">Reference proteome</keyword>
<dbReference type="Pfam" id="PF00012">
    <property type="entry name" value="HSP70"/>
    <property type="match status" value="1"/>
</dbReference>
<dbReference type="AlphaFoldDB" id="A0A5N5F5G3"/>
<dbReference type="FunFam" id="3.90.640.10:FF:000002">
    <property type="entry name" value="Heat shock 70 kDa"/>
    <property type="match status" value="1"/>
</dbReference>
<evidence type="ECO:0000256" key="1">
    <source>
        <dbReference type="ARBA" id="ARBA00022741"/>
    </source>
</evidence>
<dbReference type="OrthoDB" id="1142173at2759"/>
<gene>
    <name evidence="4" type="ORF">D8674_001155</name>
</gene>
<reference evidence="4 5" key="3">
    <citation type="submission" date="2019-11" db="EMBL/GenBank/DDBJ databases">
        <title>A de novo genome assembly of a pear dwarfing rootstock.</title>
        <authorList>
            <person name="Wang F."/>
            <person name="Wang J."/>
            <person name="Li S."/>
            <person name="Zhang Y."/>
            <person name="Fang M."/>
            <person name="Ma L."/>
            <person name="Zhao Y."/>
            <person name="Jiang S."/>
        </authorList>
    </citation>
    <scope>NUCLEOTIDE SEQUENCE [LARGE SCALE GENOMIC DNA]</scope>
    <source>
        <strain evidence="4">S2</strain>
        <tissue evidence="4">Leaf</tissue>
    </source>
</reference>
<dbReference type="PRINTS" id="PR00301">
    <property type="entry name" value="HEATSHOCK70"/>
</dbReference>
<evidence type="ECO:0000256" key="3">
    <source>
        <dbReference type="RuleBase" id="RU003322"/>
    </source>
</evidence>
<dbReference type="InterPro" id="IPR029047">
    <property type="entry name" value="HSP70_peptide-bd_sf"/>
</dbReference>
<name>A0A5N5F5G3_9ROSA</name>
<reference evidence="4 5" key="1">
    <citation type="submission" date="2019-09" db="EMBL/GenBank/DDBJ databases">
        <authorList>
            <person name="Ou C."/>
        </authorList>
    </citation>
    <scope>NUCLEOTIDE SEQUENCE [LARGE SCALE GENOMIC DNA]</scope>
    <source>
        <strain evidence="4">S2</strain>
        <tissue evidence="4">Leaf</tissue>
    </source>
</reference>
<dbReference type="PROSITE" id="PS00329">
    <property type="entry name" value="HSP70_2"/>
    <property type="match status" value="1"/>
</dbReference>
<dbReference type="InterPro" id="IPR043129">
    <property type="entry name" value="ATPase_NBD"/>
</dbReference>
<dbReference type="Gene3D" id="2.60.34.10">
    <property type="entry name" value="Substrate Binding Domain Of DNAk, Chain A, domain 1"/>
    <property type="match status" value="1"/>
</dbReference>
<proteinExistence type="inferred from homology"/>
<keyword evidence="4" id="KW-0346">Stress response</keyword>
<reference evidence="5" key="2">
    <citation type="submission" date="2019-10" db="EMBL/GenBank/DDBJ databases">
        <title>A de novo genome assembly of a pear dwarfing rootstock.</title>
        <authorList>
            <person name="Wang F."/>
            <person name="Wang J."/>
            <person name="Li S."/>
            <person name="Zhang Y."/>
            <person name="Fang M."/>
            <person name="Ma L."/>
            <person name="Zhao Y."/>
            <person name="Jiang S."/>
        </authorList>
    </citation>
    <scope>NUCLEOTIDE SEQUENCE [LARGE SCALE GENOMIC DNA]</scope>
</reference>
<dbReference type="Proteomes" id="UP000327157">
    <property type="component" value="Chromosome 1"/>
</dbReference>
<keyword evidence="2 3" id="KW-0067">ATP-binding</keyword>
<dbReference type="SUPFAM" id="SSF100920">
    <property type="entry name" value="Heat shock protein 70kD (HSP70), peptide-binding domain"/>
    <property type="match status" value="1"/>
</dbReference>
<comment type="similarity">
    <text evidence="3">Belongs to the heat shock protein 70 family.</text>
</comment>
<dbReference type="FunFam" id="3.30.30.30:FF:000019">
    <property type="entry name" value="Heat shock 70 kDa protein"/>
    <property type="match status" value="1"/>
</dbReference>
<dbReference type="FunFam" id="3.30.420.40:FF:000026">
    <property type="entry name" value="Heat shock protein 70"/>
    <property type="match status" value="1"/>
</dbReference>
<dbReference type="GO" id="GO:0140662">
    <property type="term" value="F:ATP-dependent protein folding chaperone"/>
    <property type="evidence" value="ECO:0007669"/>
    <property type="project" value="InterPro"/>
</dbReference>
<evidence type="ECO:0000313" key="5">
    <source>
        <dbReference type="Proteomes" id="UP000327157"/>
    </source>
</evidence>
<dbReference type="InterPro" id="IPR018181">
    <property type="entry name" value="Heat_shock_70_CS"/>
</dbReference>
<dbReference type="EMBL" id="SMOL01000768">
    <property type="protein sequence ID" value="KAB2598235.1"/>
    <property type="molecule type" value="Genomic_DNA"/>
</dbReference>
<dbReference type="InterPro" id="IPR013126">
    <property type="entry name" value="Hsp_70_fam"/>
</dbReference>
<dbReference type="PANTHER" id="PTHR19375">
    <property type="entry name" value="HEAT SHOCK PROTEIN 70KDA"/>
    <property type="match status" value="1"/>
</dbReference>
<evidence type="ECO:0000256" key="2">
    <source>
        <dbReference type="ARBA" id="ARBA00022840"/>
    </source>
</evidence>
<protein>
    <submittedName>
        <fullName evidence="4">Heat shock cognate 70 kDa protein-like</fullName>
    </submittedName>
</protein>
<dbReference type="SUPFAM" id="SSF53067">
    <property type="entry name" value="Actin-like ATPase domain"/>
    <property type="match status" value="2"/>
</dbReference>